<dbReference type="PANTHER" id="PTHR46055:SF4">
    <property type="entry name" value="CIRCADIAN CLOCK PROTEIN PASD1"/>
    <property type="match status" value="1"/>
</dbReference>
<dbReference type="Proteomes" id="UP000694542">
    <property type="component" value="Chromosome X"/>
</dbReference>
<dbReference type="SMART" id="SM00091">
    <property type="entry name" value="PAS"/>
    <property type="match status" value="1"/>
</dbReference>
<dbReference type="GeneID" id="102156152"/>
<dbReference type="CTD" id="139135"/>
<feature type="compositionally biased region" description="Basic residues" evidence="3">
    <location>
        <begin position="771"/>
        <end position="789"/>
    </location>
</feature>
<dbReference type="AlphaFoldDB" id="A0A8C0SNS2"/>
<dbReference type="InterPro" id="IPR035965">
    <property type="entry name" value="PAS-like_dom_sf"/>
</dbReference>
<feature type="domain" description="PAS" evidence="4">
    <location>
        <begin position="91"/>
        <end position="155"/>
    </location>
</feature>
<feature type="compositionally biased region" description="Polar residues" evidence="3">
    <location>
        <begin position="486"/>
        <end position="507"/>
    </location>
</feature>
<evidence type="ECO:0000313" key="8">
    <source>
        <dbReference type="Proteomes" id="UP000694542"/>
    </source>
</evidence>
<accession>A0A8C0SNS2</accession>
<feature type="region of interest" description="Disordered" evidence="3">
    <location>
        <begin position="42"/>
        <end position="71"/>
    </location>
</feature>
<reference evidence="5 7" key="1">
    <citation type="journal article" date="2005" name="Nature">
        <title>Genome sequence, comparative analysis and haplotype structure of the domestic dog.</title>
        <authorList>
            <consortium name="Broad Sequencing Platform"/>
            <person name="Lindblad-Toh K."/>
            <person name="Wade C.M."/>
            <person name="Mikkelsen T.S."/>
            <person name="Karlsson E.K."/>
            <person name="Jaffe D.B."/>
            <person name="Kamal M."/>
            <person name="Clamp M."/>
            <person name="Chang J.L."/>
            <person name="Kulbokas E.J. III"/>
            <person name="Zody M.C."/>
            <person name="Mauceli E."/>
            <person name="Xie X."/>
            <person name="Breen M."/>
            <person name="Wayne R.K."/>
            <person name="Ostrander E.A."/>
            <person name="Ponting C.P."/>
            <person name="Galibert F."/>
            <person name="Smith D.R."/>
            <person name="DeJong P.J."/>
            <person name="Kirkness E."/>
            <person name="Alvarez P."/>
            <person name="Biagi T."/>
            <person name="Brockman W."/>
            <person name="Butler J."/>
            <person name="Chin C.W."/>
            <person name="Cook A."/>
            <person name="Cuff J."/>
            <person name="Daly M.J."/>
            <person name="DeCaprio D."/>
            <person name="Gnerre S."/>
            <person name="Grabherr M."/>
            <person name="Kellis M."/>
            <person name="Kleber M."/>
            <person name="Bardeleben C."/>
            <person name="Goodstadt L."/>
            <person name="Heger A."/>
            <person name="Hitte C."/>
            <person name="Kim L."/>
            <person name="Koepfli K.P."/>
            <person name="Parker H.G."/>
            <person name="Pollinger J.P."/>
            <person name="Searle S.M."/>
            <person name="Sutter N.B."/>
            <person name="Thomas R."/>
            <person name="Webber C."/>
            <person name="Baldwin J."/>
            <person name="Abebe A."/>
            <person name="Abouelleil A."/>
            <person name="Aftuck L."/>
            <person name="Ait-Zahra M."/>
            <person name="Aldredge T."/>
            <person name="Allen N."/>
            <person name="An P."/>
            <person name="Anderson S."/>
            <person name="Antoine C."/>
            <person name="Arachchi H."/>
            <person name="Aslam A."/>
            <person name="Ayotte L."/>
            <person name="Bachantsang P."/>
            <person name="Barry A."/>
            <person name="Bayul T."/>
            <person name="Benamara M."/>
            <person name="Berlin A."/>
            <person name="Bessette D."/>
            <person name="Blitshteyn B."/>
            <person name="Bloom T."/>
            <person name="Blye J."/>
            <person name="Boguslavskiy L."/>
            <person name="Bonnet C."/>
            <person name="Boukhgalter B."/>
            <person name="Brown A."/>
            <person name="Cahill P."/>
            <person name="Calixte N."/>
            <person name="Camarata J."/>
            <person name="Cheshatsang Y."/>
            <person name="Chu J."/>
            <person name="Citroen M."/>
            <person name="Collymore A."/>
            <person name="Cooke P."/>
            <person name="Dawoe T."/>
            <person name="Daza R."/>
            <person name="Decktor K."/>
            <person name="DeGray S."/>
            <person name="Dhargay N."/>
            <person name="Dooley K."/>
            <person name="Dooley K."/>
            <person name="Dorje P."/>
            <person name="Dorjee K."/>
            <person name="Dorris L."/>
            <person name="Duffey N."/>
            <person name="Dupes A."/>
            <person name="Egbiremolen O."/>
            <person name="Elong R."/>
            <person name="Falk J."/>
            <person name="Farina A."/>
            <person name="Faro S."/>
            <person name="Ferguson D."/>
            <person name="Ferreira P."/>
            <person name="Fisher S."/>
            <person name="FitzGerald M."/>
            <person name="Foley K."/>
            <person name="Foley C."/>
            <person name="Franke A."/>
            <person name="Friedrich D."/>
            <person name="Gage D."/>
            <person name="Garber M."/>
            <person name="Gearin G."/>
            <person name="Giannoukos G."/>
            <person name="Goode T."/>
            <person name="Goyette A."/>
            <person name="Graham J."/>
            <person name="Grandbois E."/>
            <person name="Gyaltsen K."/>
            <person name="Hafez N."/>
            <person name="Hagopian D."/>
            <person name="Hagos B."/>
            <person name="Hall J."/>
            <person name="Healy C."/>
            <person name="Hegarty R."/>
            <person name="Honan T."/>
            <person name="Horn A."/>
            <person name="Houde N."/>
            <person name="Hughes L."/>
            <person name="Hunnicutt L."/>
            <person name="Husby M."/>
            <person name="Jester B."/>
            <person name="Jones C."/>
            <person name="Kamat A."/>
            <person name="Kanga B."/>
            <person name="Kells C."/>
            <person name="Khazanovich D."/>
            <person name="Kieu A.C."/>
            <person name="Kisner P."/>
            <person name="Kumar M."/>
            <person name="Lance K."/>
            <person name="Landers T."/>
            <person name="Lara M."/>
            <person name="Lee W."/>
            <person name="Leger J.P."/>
            <person name="Lennon N."/>
            <person name="Leuper L."/>
            <person name="LeVine S."/>
            <person name="Liu J."/>
            <person name="Liu X."/>
            <person name="Lokyitsang Y."/>
            <person name="Lokyitsang T."/>
            <person name="Lui A."/>
            <person name="Macdonald J."/>
            <person name="Major J."/>
            <person name="Marabella R."/>
            <person name="Maru K."/>
            <person name="Matthews C."/>
            <person name="McDonough S."/>
            <person name="Mehta T."/>
            <person name="Meldrim J."/>
            <person name="Melnikov A."/>
            <person name="Meneus L."/>
            <person name="Mihalev A."/>
            <person name="Mihova T."/>
            <person name="Miller K."/>
            <person name="Mittelman R."/>
            <person name="Mlenga V."/>
            <person name="Mulrain L."/>
            <person name="Munson G."/>
            <person name="Navidi A."/>
            <person name="Naylor J."/>
            <person name="Nguyen T."/>
            <person name="Nguyen N."/>
            <person name="Nguyen C."/>
            <person name="Nguyen T."/>
            <person name="Nicol R."/>
            <person name="Norbu N."/>
            <person name="Norbu C."/>
            <person name="Novod N."/>
            <person name="Nyima T."/>
            <person name="Olandt P."/>
            <person name="O'Neill B."/>
            <person name="O'Neill K."/>
            <person name="Osman S."/>
            <person name="Oyono L."/>
            <person name="Patti C."/>
            <person name="Perrin D."/>
            <person name="Phunkhang P."/>
            <person name="Pierre F."/>
            <person name="Priest M."/>
            <person name="Rachupka A."/>
            <person name="Raghuraman S."/>
            <person name="Rameau R."/>
            <person name="Ray V."/>
            <person name="Raymond C."/>
            <person name="Rege F."/>
            <person name="Rise C."/>
            <person name="Rogers J."/>
            <person name="Rogov P."/>
            <person name="Sahalie J."/>
            <person name="Settipalli S."/>
            <person name="Sharpe T."/>
            <person name="Shea T."/>
            <person name="Sheehan M."/>
            <person name="Sherpa N."/>
            <person name="Shi J."/>
            <person name="Shih D."/>
            <person name="Sloan J."/>
            <person name="Smith C."/>
            <person name="Sparrow T."/>
            <person name="Stalker J."/>
            <person name="Stange-Thomann N."/>
            <person name="Stavropoulos S."/>
            <person name="Stone C."/>
            <person name="Stone S."/>
            <person name="Sykes S."/>
            <person name="Tchuinga P."/>
            <person name="Tenzing P."/>
            <person name="Tesfaye S."/>
            <person name="Thoulutsang D."/>
            <person name="Thoulutsang Y."/>
            <person name="Topham K."/>
            <person name="Topping I."/>
            <person name="Tsamla T."/>
            <person name="Vassiliev H."/>
            <person name="Venkataraman V."/>
            <person name="Vo A."/>
            <person name="Wangchuk T."/>
            <person name="Wangdi T."/>
            <person name="Weiand M."/>
            <person name="Wilkinson J."/>
            <person name="Wilson A."/>
            <person name="Yadav S."/>
            <person name="Yang S."/>
            <person name="Yang X."/>
            <person name="Young G."/>
            <person name="Yu Q."/>
            <person name="Zainoun J."/>
            <person name="Zembek L."/>
            <person name="Zimmer A."/>
            <person name="Lander E.S."/>
        </authorList>
    </citation>
    <scope>NUCLEOTIDE SEQUENCE [LARGE SCALE GENOMIC DNA]</scope>
    <source>
        <strain evidence="5">Boxer</strain>
    </source>
</reference>
<keyword evidence="2" id="KW-0539">Nucleus</keyword>
<dbReference type="CDD" id="cd00130">
    <property type="entry name" value="PAS"/>
    <property type="match status" value="1"/>
</dbReference>
<evidence type="ECO:0000256" key="1">
    <source>
        <dbReference type="ARBA" id="ARBA00023108"/>
    </source>
</evidence>
<feature type="region of interest" description="Disordered" evidence="3">
    <location>
        <begin position="762"/>
        <end position="789"/>
    </location>
</feature>
<dbReference type="Ensembl" id="ENSCAFT00040026922.1">
    <property type="protein sequence ID" value="ENSCAFP00040023392.1"/>
    <property type="gene ID" value="ENSCAFG00040014616.1"/>
</dbReference>
<feature type="region of interest" description="Disordered" evidence="3">
    <location>
        <begin position="486"/>
        <end position="512"/>
    </location>
</feature>
<keyword evidence="1" id="KW-0090">Biological rhythms</keyword>
<evidence type="ECO:0000256" key="2">
    <source>
        <dbReference type="ARBA" id="ARBA00023242"/>
    </source>
</evidence>
<evidence type="ECO:0000313" key="6">
    <source>
        <dbReference type="Ensembl" id="ENSCAFP00040023392.1"/>
    </source>
</evidence>
<dbReference type="RefSeq" id="XP_038307037.1">
    <property type="nucleotide sequence ID" value="XM_038451109.1"/>
</dbReference>
<evidence type="ECO:0000256" key="3">
    <source>
        <dbReference type="SAM" id="MobiDB-lite"/>
    </source>
</evidence>
<dbReference type="PROSITE" id="PS50112">
    <property type="entry name" value="PAS"/>
    <property type="match status" value="1"/>
</dbReference>
<name>A0A8C0SNS2_CANLF</name>
<dbReference type="GO" id="GO:0032922">
    <property type="term" value="P:circadian regulation of gene expression"/>
    <property type="evidence" value="ECO:0007669"/>
    <property type="project" value="InterPro"/>
</dbReference>
<dbReference type="InterPro" id="IPR047230">
    <property type="entry name" value="CLOCK-like"/>
</dbReference>
<sequence length="789" mass="90396">MDETEREKEKRDVSNVSENKKKDQYNTFFTELRAMLQTHGYPIKGDRSKTSQGTTALSQKKKGTVNPETSRERSNWIPSFQSYEDFKCKTLQSLDGFMIILSTDGVIIFVAGNVTCLLGHLPNDLIGKKLLSLLPDNEKNEVYRKIALKLPLSSSVGKHIDFCCHFKRGDVEHSSSPTYEYVKFIITVKDISSEPLVLFSSFFPSHTYAESFPTYLPLEDRFYMVGSICLFKPQTLQELCAVNKAEDEVMLIQEDSNEEHVYPEYRIQGQRRSSRMESLRAAESVATGVSGDQASIVTVKQYGLQESVQIIKIQSDTSYNSSISSLESTAISPATSSLQSFELESSLEQIHDMDDADQMEKMEQVDEEEEVEWMVEKKVEQKSQVDRMEKDDQLDQVKKEEQLDEMKQDEQLEQQALSPSTVAANTTDQLSQPPSAITSYINKRELELMKKFREQLEEKTQMLQGNIKSQQDALEMVKDQLQRMQSSGFQMQPTTSHHLATPESQSLGPVPKKQRTEWMKGPFSDLKEFKLSSGSCSSRSFKCPQELQEPCNTLNQASLQAQVPYVQQQFQQVHERHTQQPQQHHTLLGNHTLQVHLQGQANVAMPLYEEPMTFMQTQPTVLPVQLVAGQQPSGYYQNETLRGTEGNSHSFLPMEQQGVSRDPQPMVYNPSCITSFRRSPVNPESTLITLETPQDYIQLWQQPPDSQHHLYLQVNTWPSREQTTMQDQATWPQVAALEAGSEAFQDPARYTPGQMSYFMSMEQSSLDQRQRQHQHQHQHQHQRYYRTEP</sequence>
<evidence type="ECO:0000313" key="5">
    <source>
        <dbReference type="Ensembl" id="ENSCAFP00000043134.2"/>
    </source>
</evidence>
<dbReference type="PANTHER" id="PTHR46055">
    <property type="entry name" value="CIRCADIAN LOCOMOTER OUTPUT CYCLES PROTEIN KAPUT"/>
    <property type="match status" value="1"/>
</dbReference>
<proteinExistence type="predicted"/>
<dbReference type="Gene3D" id="3.30.450.20">
    <property type="entry name" value="PAS domain"/>
    <property type="match status" value="1"/>
</dbReference>
<protein>
    <submittedName>
        <fullName evidence="6">PAS domain containing repressor 1</fullName>
    </submittedName>
</protein>
<evidence type="ECO:0000259" key="4">
    <source>
        <dbReference type="PROSITE" id="PS50112"/>
    </source>
</evidence>
<dbReference type="GO" id="GO:0000981">
    <property type="term" value="F:DNA-binding transcription factor activity, RNA polymerase II-specific"/>
    <property type="evidence" value="ECO:0007669"/>
    <property type="project" value="InterPro"/>
</dbReference>
<evidence type="ECO:0000313" key="7">
    <source>
        <dbReference type="Proteomes" id="UP000002254"/>
    </source>
</evidence>
<dbReference type="SUPFAM" id="SSF55785">
    <property type="entry name" value="PYP-like sensor domain (PAS domain)"/>
    <property type="match status" value="1"/>
</dbReference>
<gene>
    <name evidence="6" type="primary">PASD1</name>
</gene>
<dbReference type="OrthoDB" id="411251at2759"/>
<feature type="region of interest" description="Disordered" evidence="3">
    <location>
        <begin position="403"/>
        <end position="434"/>
    </location>
</feature>
<feature type="compositionally biased region" description="Polar residues" evidence="3">
    <location>
        <begin position="413"/>
        <end position="434"/>
    </location>
</feature>
<dbReference type="InterPro" id="IPR000014">
    <property type="entry name" value="PAS"/>
</dbReference>
<reference evidence="6" key="2">
    <citation type="submission" date="2018-10" db="EMBL/GenBank/DDBJ databases">
        <title>De novo assembly of a Great Dane genome.</title>
        <authorList>
            <person name="Kidd J.M."/>
            <person name="Pendleton A.L."/>
            <person name="Shen F."/>
            <person name="Emery S."/>
        </authorList>
    </citation>
    <scope>NUCLEOTIDE SEQUENCE [LARGE SCALE GENOMIC DNA]</scope>
    <source>
        <strain evidence="6">Great Dane</strain>
    </source>
</reference>
<dbReference type="RefSeq" id="XP_022271827.1">
    <property type="nucleotide sequence ID" value="XM_022416119.1"/>
</dbReference>
<dbReference type="Ensembl" id="ENSCAFT00000044175.3">
    <property type="protein sequence ID" value="ENSCAFP00000043134.2"/>
    <property type="gene ID" value="ENSCAFG00000030186.3"/>
</dbReference>
<dbReference type="Proteomes" id="UP000002254">
    <property type="component" value="Chromosome X"/>
</dbReference>
<organism evidence="6 8">
    <name type="scientific">Canis lupus familiaris</name>
    <name type="common">Dog</name>
    <name type="synonym">Canis familiaris</name>
    <dbReference type="NCBI Taxonomy" id="9615"/>
    <lineage>
        <taxon>Eukaryota</taxon>
        <taxon>Metazoa</taxon>
        <taxon>Chordata</taxon>
        <taxon>Craniata</taxon>
        <taxon>Vertebrata</taxon>
        <taxon>Euteleostomi</taxon>
        <taxon>Mammalia</taxon>
        <taxon>Eutheria</taxon>
        <taxon>Laurasiatheria</taxon>
        <taxon>Carnivora</taxon>
        <taxon>Caniformia</taxon>
        <taxon>Canidae</taxon>
        <taxon>Canis</taxon>
    </lineage>
</organism>
<reference evidence="6" key="3">
    <citation type="submission" date="2025-05" db="UniProtKB">
        <authorList>
            <consortium name="Ensembl"/>
        </authorList>
    </citation>
    <scope>IDENTIFICATION</scope>
</reference>